<keyword evidence="1" id="KW-0472">Membrane</keyword>
<evidence type="ECO:0000313" key="3">
    <source>
        <dbReference type="Proteomes" id="UP000095009"/>
    </source>
</evidence>
<keyword evidence="1" id="KW-0812">Transmembrane</keyword>
<sequence length="61" mass="7145">MTVSYSNEPIKFCKLSADLIGEVYCFLLSFLIVYRLQEQYLILNEDFVDRADIYTLGPLFI</sequence>
<keyword evidence="3" id="KW-1185">Reference proteome</keyword>
<keyword evidence="1" id="KW-1133">Transmembrane helix</keyword>
<proteinExistence type="predicted"/>
<dbReference type="EMBL" id="KV454408">
    <property type="protein sequence ID" value="ODQ66782.1"/>
    <property type="molecule type" value="Genomic_DNA"/>
</dbReference>
<name>A0A1E3PPD3_9ASCO</name>
<gene>
    <name evidence="2" type="ORF">NADFUDRAFT_82497</name>
</gene>
<dbReference type="Proteomes" id="UP000095009">
    <property type="component" value="Unassembled WGS sequence"/>
</dbReference>
<evidence type="ECO:0000313" key="2">
    <source>
        <dbReference type="EMBL" id="ODQ66782.1"/>
    </source>
</evidence>
<dbReference type="AlphaFoldDB" id="A0A1E3PPD3"/>
<evidence type="ECO:0000256" key="1">
    <source>
        <dbReference type="SAM" id="Phobius"/>
    </source>
</evidence>
<accession>A0A1E3PPD3</accession>
<feature type="transmembrane region" description="Helical" evidence="1">
    <location>
        <begin position="15"/>
        <end position="34"/>
    </location>
</feature>
<organism evidence="2 3">
    <name type="scientific">Nadsonia fulvescens var. elongata DSM 6958</name>
    <dbReference type="NCBI Taxonomy" id="857566"/>
    <lineage>
        <taxon>Eukaryota</taxon>
        <taxon>Fungi</taxon>
        <taxon>Dikarya</taxon>
        <taxon>Ascomycota</taxon>
        <taxon>Saccharomycotina</taxon>
        <taxon>Dipodascomycetes</taxon>
        <taxon>Dipodascales</taxon>
        <taxon>Dipodascales incertae sedis</taxon>
        <taxon>Nadsonia</taxon>
    </lineage>
</organism>
<protein>
    <submittedName>
        <fullName evidence="2">Uncharacterized protein</fullName>
    </submittedName>
</protein>
<reference evidence="2 3" key="1">
    <citation type="journal article" date="2016" name="Proc. Natl. Acad. Sci. U.S.A.">
        <title>Comparative genomics of biotechnologically important yeasts.</title>
        <authorList>
            <person name="Riley R."/>
            <person name="Haridas S."/>
            <person name="Wolfe K.H."/>
            <person name="Lopes M.R."/>
            <person name="Hittinger C.T."/>
            <person name="Goeker M."/>
            <person name="Salamov A.A."/>
            <person name="Wisecaver J.H."/>
            <person name="Long T.M."/>
            <person name="Calvey C.H."/>
            <person name="Aerts A.L."/>
            <person name="Barry K.W."/>
            <person name="Choi C."/>
            <person name="Clum A."/>
            <person name="Coughlan A.Y."/>
            <person name="Deshpande S."/>
            <person name="Douglass A.P."/>
            <person name="Hanson S.J."/>
            <person name="Klenk H.-P."/>
            <person name="LaButti K.M."/>
            <person name="Lapidus A."/>
            <person name="Lindquist E.A."/>
            <person name="Lipzen A.M."/>
            <person name="Meier-Kolthoff J.P."/>
            <person name="Ohm R.A."/>
            <person name="Otillar R.P."/>
            <person name="Pangilinan J.L."/>
            <person name="Peng Y."/>
            <person name="Rokas A."/>
            <person name="Rosa C.A."/>
            <person name="Scheuner C."/>
            <person name="Sibirny A.A."/>
            <person name="Slot J.C."/>
            <person name="Stielow J.B."/>
            <person name="Sun H."/>
            <person name="Kurtzman C.P."/>
            <person name="Blackwell M."/>
            <person name="Grigoriev I.V."/>
            <person name="Jeffries T.W."/>
        </authorList>
    </citation>
    <scope>NUCLEOTIDE SEQUENCE [LARGE SCALE GENOMIC DNA]</scope>
    <source>
        <strain evidence="2 3">DSM 6958</strain>
    </source>
</reference>